<sequence length="147" mass="16215">MSYLSLVLSLLLASPAPAQTAPKPRAAQAATSSERVAQYHRDYLERLRAAYFAPGDPRATALLSTATEELSARRKALRAELTAALPGKTGLTIKPTDSWRQELAALNKTPQAVKFFDRCRRNPALETAYQRFLDARLDELFPEAAGR</sequence>
<feature type="signal peptide" evidence="1">
    <location>
        <begin position="1"/>
        <end position="18"/>
    </location>
</feature>
<name>A0A431U445_9BACT</name>
<evidence type="ECO:0000256" key="1">
    <source>
        <dbReference type="SAM" id="SignalP"/>
    </source>
</evidence>
<accession>A0A431U445</accession>
<feature type="chain" id="PRO_5019410412" evidence="1">
    <location>
        <begin position="19"/>
        <end position="147"/>
    </location>
</feature>
<keyword evidence="3" id="KW-1185">Reference proteome</keyword>
<dbReference type="Proteomes" id="UP000282184">
    <property type="component" value="Unassembled WGS sequence"/>
</dbReference>
<dbReference type="EMBL" id="RXOF01000005">
    <property type="protein sequence ID" value="RTQ50264.1"/>
    <property type="molecule type" value="Genomic_DNA"/>
</dbReference>
<dbReference type="OrthoDB" id="886837at2"/>
<dbReference type="AlphaFoldDB" id="A0A431U445"/>
<evidence type="ECO:0000313" key="3">
    <source>
        <dbReference type="Proteomes" id="UP000282184"/>
    </source>
</evidence>
<protein>
    <submittedName>
        <fullName evidence="2">Uncharacterized protein</fullName>
    </submittedName>
</protein>
<comment type="caution">
    <text evidence="2">The sequence shown here is derived from an EMBL/GenBank/DDBJ whole genome shotgun (WGS) entry which is preliminary data.</text>
</comment>
<keyword evidence="1" id="KW-0732">Signal</keyword>
<gene>
    <name evidence="2" type="ORF">EJV47_11600</name>
</gene>
<proteinExistence type="predicted"/>
<organism evidence="2 3">
    <name type="scientific">Hymenobacter gummosus</name>
    <dbReference type="NCBI Taxonomy" id="1776032"/>
    <lineage>
        <taxon>Bacteria</taxon>
        <taxon>Pseudomonadati</taxon>
        <taxon>Bacteroidota</taxon>
        <taxon>Cytophagia</taxon>
        <taxon>Cytophagales</taxon>
        <taxon>Hymenobacteraceae</taxon>
        <taxon>Hymenobacter</taxon>
    </lineage>
</organism>
<reference evidence="2 3" key="1">
    <citation type="submission" date="2018-12" db="EMBL/GenBank/DDBJ databases">
        <title>Hymenobacter gummosus sp. nov., isolated from a spring.</title>
        <authorList>
            <person name="Nie L."/>
        </authorList>
    </citation>
    <scope>NUCLEOTIDE SEQUENCE [LARGE SCALE GENOMIC DNA]</scope>
    <source>
        <strain evidence="2 3">KCTC 52166</strain>
    </source>
</reference>
<dbReference type="RefSeq" id="WP_126693314.1">
    <property type="nucleotide sequence ID" value="NZ_RXOF01000005.1"/>
</dbReference>
<evidence type="ECO:0000313" key="2">
    <source>
        <dbReference type="EMBL" id="RTQ50264.1"/>
    </source>
</evidence>